<gene>
    <name evidence="2" type="ORF">ESZ50_01165</name>
</gene>
<reference evidence="2 3" key="1">
    <citation type="submission" date="2019-01" db="EMBL/GenBank/DDBJ databases">
        <title>Weissella sp. nov., a novel lactic acid bacterium isolated from animal feces.</title>
        <authorList>
            <person name="Wang L.-T."/>
        </authorList>
    </citation>
    <scope>NUCLEOTIDE SEQUENCE [LARGE SCALE GENOMIC DNA]</scope>
    <source>
        <strain evidence="2 3">8H-2</strain>
    </source>
</reference>
<evidence type="ECO:0000313" key="3">
    <source>
        <dbReference type="Proteomes" id="UP000371977"/>
    </source>
</evidence>
<dbReference type="InterPro" id="IPR001387">
    <property type="entry name" value="Cro/C1-type_HTH"/>
</dbReference>
<dbReference type="PROSITE" id="PS50943">
    <property type="entry name" value="HTH_CROC1"/>
    <property type="match status" value="1"/>
</dbReference>
<comment type="caution">
    <text evidence="2">The sequence shown here is derived from an EMBL/GenBank/DDBJ whole genome shotgun (WGS) entry which is preliminary data.</text>
</comment>
<dbReference type="Proteomes" id="UP000371977">
    <property type="component" value="Unassembled WGS sequence"/>
</dbReference>
<dbReference type="Pfam" id="PF01381">
    <property type="entry name" value="HTH_3"/>
    <property type="match status" value="1"/>
</dbReference>
<dbReference type="EMBL" id="SDGZ01000004">
    <property type="protein sequence ID" value="TYC50854.1"/>
    <property type="molecule type" value="Genomic_DNA"/>
</dbReference>
<organism evidence="2 3">
    <name type="scientific">Weissella muntiaci</name>
    <dbReference type="NCBI Taxonomy" id="2508881"/>
    <lineage>
        <taxon>Bacteria</taxon>
        <taxon>Bacillati</taxon>
        <taxon>Bacillota</taxon>
        <taxon>Bacilli</taxon>
        <taxon>Lactobacillales</taxon>
        <taxon>Lactobacillaceae</taxon>
        <taxon>Weissella</taxon>
    </lineage>
</organism>
<evidence type="ECO:0000259" key="1">
    <source>
        <dbReference type="PROSITE" id="PS50943"/>
    </source>
</evidence>
<keyword evidence="3" id="KW-1185">Reference proteome</keyword>
<dbReference type="AlphaFoldDB" id="A0A6C2CA48"/>
<dbReference type="RefSeq" id="WP_148621764.1">
    <property type="nucleotide sequence ID" value="NZ_SDGZ01000004.1"/>
</dbReference>
<dbReference type="OrthoDB" id="9805856at2"/>
<dbReference type="Gene3D" id="1.10.260.40">
    <property type="entry name" value="lambda repressor-like DNA-binding domains"/>
    <property type="match status" value="1"/>
</dbReference>
<dbReference type="SMART" id="SM00530">
    <property type="entry name" value="HTH_XRE"/>
    <property type="match status" value="1"/>
</dbReference>
<protein>
    <submittedName>
        <fullName evidence="2">XRE family transcriptional regulator</fullName>
    </submittedName>
</protein>
<sequence>MTIFERVKETSKKQGYSSLKTLAEAAGLSQNVIYGWKSNQPSATALSAVAEKLNVSVDYLLGNTDEKNPHPAKDEQKEVDLEDDSIILKFDGQEISDEYRDFIIDQIRQIRKMRGN</sequence>
<proteinExistence type="predicted"/>
<dbReference type="SUPFAM" id="SSF47413">
    <property type="entry name" value="lambda repressor-like DNA-binding domains"/>
    <property type="match status" value="1"/>
</dbReference>
<dbReference type="GO" id="GO:0003677">
    <property type="term" value="F:DNA binding"/>
    <property type="evidence" value="ECO:0007669"/>
    <property type="project" value="InterPro"/>
</dbReference>
<accession>A0A6C2CA48</accession>
<name>A0A6C2CA48_9LACO</name>
<feature type="domain" description="HTH cro/C1-type" evidence="1">
    <location>
        <begin position="18"/>
        <end position="60"/>
    </location>
</feature>
<dbReference type="InterPro" id="IPR010982">
    <property type="entry name" value="Lambda_DNA-bd_dom_sf"/>
</dbReference>
<evidence type="ECO:0000313" key="2">
    <source>
        <dbReference type="EMBL" id="TYC50854.1"/>
    </source>
</evidence>
<dbReference type="CDD" id="cd00093">
    <property type="entry name" value="HTH_XRE"/>
    <property type="match status" value="1"/>
</dbReference>